<dbReference type="Pfam" id="PF02786">
    <property type="entry name" value="CPSase_L_D2"/>
    <property type="match status" value="1"/>
</dbReference>
<comment type="function">
    <text evidence="2">Catalyzes the synthesis of carbamoyl phosphate from ATP, ammonium and bicarbonate. Proceeds via a three-step mechanism, i.e. the phosphorylation of hydrogencarbonate to carboxyphosphate, a nucleophilic attack of ammonia on carboxyphosphate yielding carbamate, and the phosphorylation of carbamate forming carbamoyl phosphate.</text>
</comment>
<dbReference type="GO" id="GO:0004087">
    <property type="term" value="F:carbamoyl-phosphate synthase (ammonia) activity"/>
    <property type="evidence" value="ECO:0007669"/>
    <property type="project" value="UniProtKB-UniRule"/>
</dbReference>
<dbReference type="PROSITE" id="PS50975">
    <property type="entry name" value="ATP_GRASP"/>
    <property type="match status" value="1"/>
</dbReference>
<keyword evidence="2" id="KW-0479">Metal-binding</keyword>
<dbReference type="AlphaFoldDB" id="A0A8T5V1N8"/>
<evidence type="ECO:0000256" key="2">
    <source>
        <dbReference type="HAMAP-Rule" id="MF_02221"/>
    </source>
</evidence>
<evidence type="ECO:0000256" key="3">
    <source>
        <dbReference type="PROSITE-ProRule" id="PRU00409"/>
    </source>
</evidence>
<dbReference type="Proteomes" id="UP000825933">
    <property type="component" value="Unassembled WGS sequence"/>
</dbReference>
<reference evidence="6" key="1">
    <citation type="journal article" date="2022" name="Microbiol. Resour. Announc.">
        <title>Draft Genome Sequence of a Methanogenic Archaeon from West Spitsbergen Permafrost.</title>
        <authorList>
            <person name="Trubitsyn V."/>
            <person name="Rivkina E."/>
            <person name="Shcherbakova V."/>
        </authorList>
    </citation>
    <scope>NUCLEOTIDE SEQUENCE [LARGE SCALE GENOMIC DNA]</scope>
    <source>
        <strain evidence="6">VT</strain>
    </source>
</reference>
<dbReference type="RefSeq" id="WP_223791204.1">
    <property type="nucleotide sequence ID" value="NZ_JAIOUQ010000007.1"/>
</dbReference>
<dbReference type="GO" id="GO:0000287">
    <property type="term" value="F:magnesium ion binding"/>
    <property type="evidence" value="ECO:0007669"/>
    <property type="project" value="UniProtKB-UniRule"/>
</dbReference>
<dbReference type="HAMAP" id="MF_02221">
    <property type="entry name" value="CPSase"/>
    <property type="match status" value="1"/>
</dbReference>
<dbReference type="GO" id="GO:0005524">
    <property type="term" value="F:ATP binding"/>
    <property type="evidence" value="ECO:0007669"/>
    <property type="project" value="UniProtKB-UniRule"/>
</dbReference>
<keyword evidence="2" id="KW-0464">Manganese</keyword>
<keyword evidence="2" id="KW-0436">Ligase</keyword>
<comment type="cofactor">
    <cofactor evidence="1">
        <name>Mn(2+)</name>
        <dbReference type="ChEBI" id="CHEBI:29035"/>
    </cofactor>
</comment>
<comment type="caution">
    <text evidence="2">Lacks conserved residue(s) required for the propagation of feature annotation.</text>
</comment>
<dbReference type="GO" id="GO:0030145">
    <property type="term" value="F:manganese ion binding"/>
    <property type="evidence" value="ECO:0007669"/>
    <property type="project" value="UniProtKB-UniRule"/>
</dbReference>
<organism evidence="5 6">
    <name type="scientific">Methanobacterium spitsbergense</name>
    <dbReference type="NCBI Taxonomy" id="2874285"/>
    <lineage>
        <taxon>Archaea</taxon>
        <taxon>Methanobacteriati</taxon>
        <taxon>Methanobacteriota</taxon>
        <taxon>Methanomada group</taxon>
        <taxon>Methanobacteria</taxon>
        <taxon>Methanobacteriales</taxon>
        <taxon>Methanobacteriaceae</taxon>
        <taxon>Methanobacterium</taxon>
    </lineage>
</organism>
<dbReference type="PANTHER" id="PTHR23132">
    <property type="entry name" value="D-ALANINE--D-ALANINE LIGASE"/>
    <property type="match status" value="1"/>
</dbReference>
<name>A0A8T5V1N8_9EURY</name>
<gene>
    <name evidence="5" type="ORF">K8N75_06015</name>
</gene>
<evidence type="ECO:0000256" key="1">
    <source>
        <dbReference type="ARBA" id="ARBA00001936"/>
    </source>
</evidence>
<comment type="similarity">
    <text evidence="2">Belongs to the small carbamoyl-phosphate synthase family.</text>
</comment>
<keyword evidence="2 3" id="KW-0067">ATP-binding</keyword>
<dbReference type="GO" id="GO:0008716">
    <property type="term" value="F:D-alanine-D-alanine ligase activity"/>
    <property type="evidence" value="ECO:0007669"/>
    <property type="project" value="TreeGrafter"/>
</dbReference>
<protein>
    <recommendedName>
        <fullName evidence="2">Carbamoyl-phosphate synthase</fullName>
        <ecNumber evidence="2">6.3.4.16</ecNumber>
    </recommendedName>
    <alternativeName>
        <fullName evidence="2">Carbamoyl phosphate synthetase</fullName>
        <shortName evidence="2">CPSase</shortName>
    </alternativeName>
</protein>
<keyword evidence="2 3" id="KW-0547">Nucleotide-binding</keyword>
<dbReference type="InterPro" id="IPR011761">
    <property type="entry name" value="ATP-grasp"/>
</dbReference>
<evidence type="ECO:0000259" key="4">
    <source>
        <dbReference type="PROSITE" id="PS50975"/>
    </source>
</evidence>
<dbReference type="EC" id="6.3.4.16" evidence="2"/>
<dbReference type="InterPro" id="IPR005479">
    <property type="entry name" value="CPAse_ATP-bd"/>
</dbReference>
<evidence type="ECO:0000313" key="5">
    <source>
        <dbReference type="EMBL" id="MBZ2165595.1"/>
    </source>
</evidence>
<evidence type="ECO:0000313" key="6">
    <source>
        <dbReference type="Proteomes" id="UP000825933"/>
    </source>
</evidence>
<accession>A0A8T5V1N8</accession>
<dbReference type="InterPro" id="IPR043673">
    <property type="entry name" value="CPSase_Archaea"/>
</dbReference>
<dbReference type="SUPFAM" id="SSF56059">
    <property type="entry name" value="Glutathione synthetase ATP-binding domain-like"/>
    <property type="match status" value="1"/>
</dbReference>
<keyword evidence="6" id="KW-1185">Reference proteome</keyword>
<sequence>MKILFIGARLFDDVAIYNKKNSITSIITESTTNSPNLELADSHHIVPRGMDGPMEIAIKEDVDGVVPLIGIDGPLVEVAIMKENLETEYGIPVAAAGVHAASICAKKYKTKEFLIKNNINTPKCFKISKNNHEVLNGQNINKIPLVLKQDEGQGGFGINIVSSKEKIEEYFMEYETAMAEKFIEGPEVSIEILRWKGKSVPLVPVYKGETTLEGIHPLKKIKKAPLELDGINNTKNNKQIQDIAVKIADSMGLEGTADIDIIFDPETNENKVIEINARPSGTRYITYAATNVNIMHELINMASGKWDALKLKNRIKDYSGIEIPVGNYPSNKNNYKFREISHETPWLIHGPPNHERITVRGETIGAAVNIAEKLEILEKNSI</sequence>
<dbReference type="EMBL" id="JAIOUQ010000007">
    <property type="protein sequence ID" value="MBZ2165595.1"/>
    <property type="molecule type" value="Genomic_DNA"/>
</dbReference>
<dbReference type="PANTHER" id="PTHR23132:SF14">
    <property type="entry name" value="ATP-GRASP DOMAIN-CONTAINING PROTEIN"/>
    <property type="match status" value="1"/>
</dbReference>
<dbReference type="Gene3D" id="3.30.470.20">
    <property type="entry name" value="ATP-grasp fold, B domain"/>
    <property type="match status" value="1"/>
</dbReference>
<feature type="domain" description="ATP-grasp" evidence="4">
    <location>
        <begin position="111"/>
        <end position="303"/>
    </location>
</feature>
<keyword evidence="2" id="KW-0460">Magnesium</keyword>
<comment type="cofactor">
    <cofactor evidence="2">
        <name>Mg(2+)</name>
        <dbReference type="ChEBI" id="CHEBI:18420"/>
    </cofactor>
    <cofactor evidence="2">
        <name>Mn(2+)</name>
        <dbReference type="ChEBI" id="CHEBI:29035"/>
    </cofactor>
    <text evidence="2">Binds 2 magnesium or manganese ions per subunit.</text>
</comment>
<proteinExistence type="inferred from homology"/>
<comment type="caution">
    <text evidence="5">The sequence shown here is derived from an EMBL/GenBank/DDBJ whole genome shotgun (WGS) entry which is preliminary data.</text>
</comment>
<comment type="catalytic activity">
    <reaction evidence="2">
        <text>hydrogencarbonate + NH4(+) + 2 ATP = carbamoyl phosphate + 2 ADP + phosphate + 2 H(+)</text>
        <dbReference type="Rhea" id="RHEA:18029"/>
        <dbReference type="ChEBI" id="CHEBI:15378"/>
        <dbReference type="ChEBI" id="CHEBI:17544"/>
        <dbReference type="ChEBI" id="CHEBI:28938"/>
        <dbReference type="ChEBI" id="CHEBI:30616"/>
        <dbReference type="ChEBI" id="CHEBI:43474"/>
        <dbReference type="ChEBI" id="CHEBI:58228"/>
        <dbReference type="ChEBI" id="CHEBI:456216"/>
        <dbReference type="EC" id="6.3.4.16"/>
    </reaction>
</comment>